<dbReference type="AlphaFoldDB" id="A0A2P8DU01"/>
<dbReference type="Proteomes" id="UP000240542">
    <property type="component" value="Unassembled WGS sequence"/>
</dbReference>
<name>A0A2P8DU01_9ACTN</name>
<comment type="caution">
    <text evidence="2">The sequence shown here is derived from an EMBL/GenBank/DDBJ whole genome shotgun (WGS) entry which is preliminary data.</text>
</comment>
<organism evidence="2 3">
    <name type="scientific">Murinocardiopsis flavida</name>
    <dbReference type="NCBI Taxonomy" id="645275"/>
    <lineage>
        <taxon>Bacteria</taxon>
        <taxon>Bacillati</taxon>
        <taxon>Actinomycetota</taxon>
        <taxon>Actinomycetes</taxon>
        <taxon>Streptosporangiales</taxon>
        <taxon>Nocardiopsidaceae</taxon>
        <taxon>Murinocardiopsis</taxon>
    </lineage>
</organism>
<dbReference type="GO" id="GO:0033194">
    <property type="term" value="P:response to hydroperoxide"/>
    <property type="evidence" value="ECO:0007669"/>
    <property type="project" value="TreeGrafter"/>
</dbReference>
<dbReference type="PANTHER" id="PTHR30283">
    <property type="entry name" value="PEROXIDE STRESS RESPONSE PROTEIN YAAA"/>
    <property type="match status" value="1"/>
</dbReference>
<protein>
    <submittedName>
        <fullName evidence="2">Uncharacterized protein</fullName>
    </submittedName>
</protein>
<dbReference type="InterPro" id="IPR005583">
    <property type="entry name" value="YaaA"/>
</dbReference>
<dbReference type="OrthoDB" id="3210767at2"/>
<accession>A0A2P8DU01</accession>
<evidence type="ECO:0000313" key="2">
    <source>
        <dbReference type="EMBL" id="PSL00691.1"/>
    </source>
</evidence>
<dbReference type="GO" id="GO:0005829">
    <property type="term" value="C:cytosol"/>
    <property type="evidence" value="ECO:0007669"/>
    <property type="project" value="TreeGrafter"/>
</dbReference>
<evidence type="ECO:0000313" key="3">
    <source>
        <dbReference type="Proteomes" id="UP000240542"/>
    </source>
</evidence>
<reference evidence="2 3" key="1">
    <citation type="submission" date="2018-03" db="EMBL/GenBank/DDBJ databases">
        <title>Genomic Encyclopedia of Archaeal and Bacterial Type Strains, Phase II (KMG-II): from individual species to whole genera.</title>
        <authorList>
            <person name="Goeker M."/>
        </authorList>
    </citation>
    <scope>NUCLEOTIDE SEQUENCE [LARGE SCALE GENOMIC DNA]</scope>
    <source>
        <strain evidence="2 3">DSM 45312</strain>
    </source>
</reference>
<proteinExistence type="predicted"/>
<dbReference type="RefSeq" id="WP_106580888.1">
    <property type="nucleotide sequence ID" value="NZ_PYGA01000001.1"/>
</dbReference>
<dbReference type="Pfam" id="PF03883">
    <property type="entry name" value="H2O2_YaaD"/>
    <property type="match status" value="1"/>
</dbReference>
<feature type="region of interest" description="Disordered" evidence="1">
    <location>
        <begin position="1"/>
        <end position="20"/>
    </location>
</feature>
<gene>
    <name evidence="2" type="ORF">CLV63_101165</name>
</gene>
<dbReference type="EMBL" id="PYGA01000001">
    <property type="protein sequence ID" value="PSL00691.1"/>
    <property type="molecule type" value="Genomic_DNA"/>
</dbReference>
<dbReference type="PANTHER" id="PTHR30283:SF4">
    <property type="entry name" value="PEROXIDE STRESS RESISTANCE PROTEIN YAAA"/>
    <property type="match status" value="1"/>
</dbReference>
<evidence type="ECO:0000256" key="1">
    <source>
        <dbReference type="SAM" id="MobiDB-lite"/>
    </source>
</evidence>
<sequence length="265" mass="27418">MLLLLPPSEKKATDGDGPPLDLGALSLPELGAAREQVLTALEALCGGDPAHARDVLGLSAAQGDAVDRDREIRAAGTLPAAGLYTGVLYDHLRLAELLDGPSAAATRDSVLVFSGLWGVVGPTDPLPAYRLSIGTKLPPLGALGRYWRDHLGDPLTKRADGRLIVDCRSAGYAAAFTPAGDAAERTAAVRVLRETVVAGTVRRSVVSHMAKATRGAVARALLLAGRAPESPRELAEALNDLGHTAELVAADKPGRAATVNVVEQG</sequence>
<dbReference type="NCBIfam" id="NF002545">
    <property type="entry name" value="PRK02101.2-3"/>
    <property type="match status" value="1"/>
</dbReference>
<keyword evidence="3" id="KW-1185">Reference proteome</keyword>